<dbReference type="InterPro" id="IPR016193">
    <property type="entry name" value="Cytidine_deaminase-like"/>
</dbReference>
<dbReference type="Proteomes" id="UP000037210">
    <property type="component" value="Unassembled WGS sequence"/>
</dbReference>
<dbReference type="GO" id="GO:0006164">
    <property type="term" value="P:purine nucleotide biosynthetic process"/>
    <property type="evidence" value="ECO:0007669"/>
    <property type="project" value="InterPro"/>
</dbReference>
<comment type="caution">
    <text evidence="1">The sequence shown here is derived from an EMBL/GenBank/DDBJ whole genome shotgun (WGS) entry which is preliminary data.</text>
</comment>
<dbReference type="EMBL" id="LFWZ01000005">
    <property type="protein sequence ID" value="KON31429.1"/>
    <property type="molecule type" value="Genomic_DNA"/>
</dbReference>
<reference evidence="1 2" key="1">
    <citation type="submission" date="2015-06" db="EMBL/GenBank/DDBJ databases">
        <title>New insights into the roles of widespread benthic archaea in carbon and nitrogen cycling.</title>
        <authorList>
            <person name="Lazar C.S."/>
            <person name="Baker B.J."/>
            <person name="Seitz K.W."/>
            <person name="Hyde A.S."/>
            <person name="Dick G.J."/>
            <person name="Hinrichs K.-U."/>
            <person name="Teske A.P."/>
        </authorList>
    </citation>
    <scope>NUCLEOTIDE SEQUENCE [LARGE SCALE GENOMIC DNA]</scope>
    <source>
        <strain evidence="1">DG-45</strain>
    </source>
</reference>
<dbReference type="AlphaFoldDB" id="A0A0M0BSK9"/>
<sequence>MAKSMRRQYRTALEEQFPPELRVLMGGEEVTYEKALSLRYGENPHQPAAMYRPRGERLIVG</sequence>
<protein>
    <recommendedName>
        <fullName evidence="3">IMP cyclohydrolase</fullName>
    </recommendedName>
</protein>
<dbReference type="Pfam" id="PF01808">
    <property type="entry name" value="AICARFT_IMPCHas"/>
    <property type="match status" value="1"/>
</dbReference>
<proteinExistence type="predicted"/>
<gene>
    <name evidence="1" type="ORF">AC482_00915</name>
</gene>
<feature type="non-terminal residue" evidence="1">
    <location>
        <position position="61"/>
    </location>
</feature>
<accession>A0A0M0BSK9</accession>
<dbReference type="GO" id="GO:0003937">
    <property type="term" value="F:IMP cyclohydrolase activity"/>
    <property type="evidence" value="ECO:0007669"/>
    <property type="project" value="InterPro"/>
</dbReference>
<dbReference type="InterPro" id="IPR002695">
    <property type="entry name" value="PurH-like"/>
</dbReference>
<name>A0A0M0BSK9_9ARCH</name>
<evidence type="ECO:0008006" key="3">
    <source>
        <dbReference type="Google" id="ProtNLM"/>
    </source>
</evidence>
<organism evidence="1 2">
    <name type="scientific">miscellaneous Crenarchaeota group-15 archaeon DG-45</name>
    <dbReference type="NCBI Taxonomy" id="1685127"/>
    <lineage>
        <taxon>Archaea</taxon>
        <taxon>Candidatus Bathyarchaeota</taxon>
        <taxon>MCG-15</taxon>
    </lineage>
</organism>
<evidence type="ECO:0000313" key="1">
    <source>
        <dbReference type="EMBL" id="KON31429.1"/>
    </source>
</evidence>
<dbReference type="InterPro" id="IPR024051">
    <property type="entry name" value="AICAR_Tfase_dup_dom_sf"/>
</dbReference>
<evidence type="ECO:0000313" key="2">
    <source>
        <dbReference type="Proteomes" id="UP000037210"/>
    </source>
</evidence>
<dbReference type="GO" id="GO:0004643">
    <property type="term" value="F:phosphoribosylaminoimidazolecarboxamide formyltransferase activity"/>
    <property type="evidence" value="ECO:0007669"/>
    <property type="project" value="InterPro"/>
</dbReference>
<dbReference type="SUPFAM" id="SSF53927">
    <property type="entry name" value="Cytidine deaminase-like"/>
    <property type="match status" value="1"/>
</dbReference>
<dbReference type="Gene3D" id="3.40.140.20">
    <property type="match status" value="1"/>
</dbReference>